<keyword evidence="2" id="KW-1185">Reference proteome</keyword>
<proteinExistence type="predicted"/>
<name>A0A4D6NDF0_VIGUN</name>
<gene>
    <name evidence="1" type="ORF">DEO72_LG10g2591</name>
</gene>
<protein>
    <submittedName>
        <fullName evidence="1">Uncharacterized protein</fullName>
    </submittedName>
</protein>
<reference evidence="1 2" key="1">
    <citation type="submission" date="2019-04" db="EMBL/GenBank/DDBJ databases">
        <title>An improved genome assembly and genetic linkage map for asparagus bean, Vigna unguiculata ssp. sesquipedialis.</title>
        <authorList>
            <person name="Xia Q."/>
            <person name="Zhang R."/>
            <person name="Dong Y."/>
        </authorList>
    </citation>
    <scope>NUCLEOTIDE SEQUENCE [LARGE SCALE GENOMIC DNA]</scope>
    <source>
        <tissue evidence="1">Leaf</tissue>
    </source>
</reference>
<dbReference type="EMBL" id="CP039354">
    <property type="protein sequence ID" value="QCE11358.1"/>
    <property type="molecule type" value="Genomic_DNA"/>
</dbReference>
<organism evidence="1 2">
    <name type="scientific">Vigna unguiculata</name>
    <name type="common">Cowpea</name>
    <dbReference type="NCBI Taxonomy" id="3917"/>
    <lineage>
        <taxon>Eukaryota</taxon>
        <taxon>Viridiplantae</taxon>
        <taxon>Streptophyta</taxon>
        <taxon>Embryophyta</taxon>
        <taxon>Tracheophyta</taxon>
        <taxon>Spermatophyta</taxon>
        <taxon>Magnoliopsida</taxon>
        <taxon>eudicotyledons</taxon>
        <taxon>Gunneridae</taxon>
        <taxon>Pentapetalae</taxon>
        <taxon>rosids</taxon>
        <taxon>fabids</taxon>
        <taxon>Fabales</taxon>
        <taxon>Fabaceae</taxon>
        <taxon>Papilionoideae</taxon>
        <taxon>50 kb inversion clade</taxon>
        <taxon>NPAAA clade</taxon>
        <taxon>indigoferoid/millettioid clade</taxon>
        <taxon>Phaseoleae</taxon>
        <taxon>Vigna</taxon>
    </lineage>
</organism>
<accession>A0A4D6NDF0</accession>
<sequence length="108" mass="11845">MTFAGVFTGDTVTFDSTSRETFLHRRLLLHFSNAFQIEVAPIPFIAARSRLLETALAIPATAGVHTSDHSPPILFHTKERCARTLQLVTVVPATMTRSATISRPHSSV</sequence>
<evidence type="ECO:0000313" key="1">
    <source>
        <dbReference type="EMBL" id="QCE11358.1"/>
    </source>
</evidence>
<dbReference type="Proteomes" id="UP000501690">
    <property type="component" value="Linkage Group LG10"/>
</dbReference>
<dbReference type="AlphaFoldDB" id="A0A4D6NDF0"/>
<evidence type="ECO:0000313" key="2">
    <source>
        <dbReference type="Proteomes" id="UP000501690"/>
    </source>
</evidence>